<keyword evidence="8" id="KW-1185">Reference proteome</keyword>
<evidence type="ECO:0000259" key="6">
    <source>
        <dbReference type="Pfam" id="PF04151"/>
    </source>
</evidence>
<dbReference type="NCBIfam" id="TIGR02232">
    <property type="entry name" value="myxo_disulf_rpt"/>
    <property type="match status" value="2"/>
</dbReference>
<keyword evidence="2" id="KW-0677">Repeat</keyword>
<feature type="region of interest" description="Disordered" evidence="4">
    <location>
        <begin position="26"/>
        <end position="99"/>
    </location>
</feature>
<evidence type="ECO:0000256" key="5">
    <source>
        <dbReference type="SAM" id="SignalP"/>
    </source>
</evidence>
<dbReference type="InterPro" id="IPR007280">
    <property type="entry name" value="Peptidase_C_arc/bac"/>
</dbReference>
<dbReference type="OrthoDB" id="5490961at2"/>
<dbReference type="Gene3D" id="2.60.120.380">
    <property type="match status" value="2"/>
</dbReference>
<comment type="caution">
    <text evidence="7">The sequence shown here is derived from an EMBL/GenBank/DDBJ whole genome shotgun (WGS) entry which is preliminary data.</text>
</comment>
<feature type="domain" description="Peptidase C-terminal archaeal/bacterial" evidence="6">
    <location>
        <begin position="145"/>
        <end position="220"/>
    </location>
</feature>
<protein>
    <submittedName>
        <fullName evidence="7">DUF4215 domain-containing protein</fullName>
    </submittedName>
</protein>
<evidence type="ECO:0000256" key="4">
    <source>
        <dbReference type="SAM" id="MobiDB-lite"/>
    </source>
</evidence>
<dbReference type="Pfam" id="PF13948">
    <property type="entry name" value="DUF4215"/>
    <property type="match status" value="1"/>
</dbReference>
<dbReference type="RefSeq" id="WP_136934010.1">
    <property type="nucleotide sequence ID" value="NZ_SSMQ01000057.1"/>
</dbReference>
<dbReference type="Proteomes" id="UP000309215">
    <property type="component" value="Unassembled WGS sequence"/>
</dbReference>
<reference evidence="7 8" key="1">
    <citation type="submission" date="2019-04" db="EMBL/GenBank/DDBJ databases">
        <authorList>
            <person name="Li Y."/>
            <person name="Wang J."/>
        </authorList>
    </citation>
    <scope>NUCLEOTIDE SEQUENCE [LARGE SCALE GENOMIC DNA]</scope>
    <source>
        <strain evidence="7 8">DSM 14668</strain>
    </source>
</reference>
<evidence type="ECO:0000256" key="1">
    <source>
        <dbReference type="ARBA" id="ARBA00022729"/>
    </source>
</evidence>
<evidence type="ECO:0000256" key="3">
    <source>
        <dbReference type="ARBA" id="ARBA00023157"/>
    </source>
</evidence>
<organism evidence="7 8">
    <name type="scientific">Polyangium fumosum</name>
    <dbReference type="NCBI Taxonomy" id="889272"/>
    <lineage>
        <taxon>Bacteria</taxon>
        <taxon>Pseudomonadati</taxon>
        <taxon>Myxococcota</taxon>
        <taxon>Polyangia</taxon>
        <taxon>Polyangiales</taxon>
        <taxon>Polyangiaceae</taxon>
        <taxon>Polyangium</taxon>
    </lineage>
</organism>
<sequence>MRRQRMTSRLGPLAVLFGLTLVACGDDKLPPRPTTTTSSSSGSGGQGGDGGQGGTGGIGGQGGTGGVGGQGGQGGAGGSPPAPVCGDGNLNPEIGEECDDGNPGGADLCDANCKLVTSEIEPNNTAAQANTWSSPWGAQITPAGDVDVVSFNLPAAASLVVETRDTGDGACAKSELDTFVEILGSNGATVLASDDDAGEGYCARATLSFADAGLYYARVTAAPAFPNATFPYRLVIDTFTNTCGDGVRTPGEQCDDGGTTAGDGCSPTCMLEIHESEPNDTIAQADVFTSGWQAILSPVADADYVSVQVATNGATITAQTHDAGLGGCAMSTLDTVVTIFNAMGNTLVTNDDALGYCSLAKAENVAAGTYFVRVTAGGRASDPSYYGLSVLVTTP</sequence>
<accession>A0A4U1IZ62</accession>
<feature type="compositionally biased region" description="Gly residues" evidence="4">
    <location>
        <begin position="42"/>
        <end position="78"/>
    </location>
</feature>
<evidence type="ECO:0000313" key="7">
    <source>
        <dbReference type="EMBL" id="TKC99373.1"/>
    </source>
</evidence>
<dbReference type="Pfam" id="PF04151">
    <property type="entry name" value="PPC"/>
    <property type="match status" value="1"/>
</dbReference>
<dbReference type="EMBL" id="SSMQ01000057">
    <property type="protein sequence ID" value="TKC99373.1"/>
    <property type="molecule type" value="Genomic_DNA"/>
</dbReference>
<keyword evidence="3" id="KW-1015">Disulfide bond</keyword>
<proteinExistence type="predicted"/>
<evidence type="ECO:0000256" key="2">
    <source>
        <dbReference type="ARBA" id="ARBA00022737"/>
    </source>
</evidence>
<gene>
    <name evidence="7" type="ORF">E8A74_38010</name>
</gene>
<keyword evidence="1 5" id="KW-0732">Signal</keyword>
<name>A0A4U1IZ62_9BACT</name>
<dbReference type="InterPro" id="IPR011936">
    <property type="entry name" value="Myxo_disulph_rpt"/>
</dbReference>
<dbReference type="PROSITE" id="PS51257">
    <property type="entry name" value="PROKAR_LIPOPROTEIN"/>
    <property type="match status" value="1"/>
</dbReference>
<dbReference type="AlphaFoldDB" id="A0A4U1IZ62"/>
<evidence type="ECO:0000313" key="8">
    <source>
        <dbReference type="Proteomes" id="UP000309215"/>
    </source>
</evidence>
<feature type="signal peptide" evidence="5">
    <location>
        <begin position="1"/>
        <end position="25"/>
    </location>
</feature>
<feature type="chain" id="PRO_5020747035" evidence="5">
    <location>
        <begin position="26"/>
        <end position="395"/>
    </location>
</feature>